<organism evidence="1 2">
    <name type="scientific">Listeria marthii FSL S4-120</name>
    <dbReference type="NCBI Taxonomy" id="702457"/>
    <lineage>
        <taxon>Bacteria</taxon>
        <taxon>Bacillati</taxon>
        <taxon>Bacillota</taxon>
        <taxon>Bacilli</taxon>
        <taxon>Bacillales</taxon>
        <taxon>Listeriaceae</taxon>
        <taxon>Listeria</taxon>
    </lineage>
</organism>
<proteinExistence type="predicted"/>
<accession>A0ABN0BTZ0</accession>
<evidence type="ECO:0000313" key="1">
    <source>
        <dbReference type="EMBL" id="EFR86477.1"/>
    </source>
</evidence>
<gene>
    <name evidence="1" type="ORF">NT05LM_3187</name>
</gene>
<name>A0ABN0BTZ0_9LIST</name>
<keyword evidence="2" id="KW-1185">Reference proteome</keyword>
<reference evidence="1 2" key="1">
    <citation type="journal article" date="2010" name="Microbiol. Resour. Announc.">
        <title>Comparative genomics of the bacterial genus Listeria: Genome evolution is characterized by limited gene acquisition and limited gene loss.</title>
        <authorList>
            <person name="den Bakker H.C."/>
            <person name="Cummings C.A."/>
            <person name="Ferreira V."/>
            <person name="Vatta P."/>
            <person name="Orsi R.H."/>
            <person name="Degoricija L."/>
            <person name="Barker M."/>
            <person name="Petrauskene O."/>
            <person name="Furtado M.R."/>
            <person name="Wiedmann M."/>
        </authorList>
    </citation>
    <scope>NUCLEOTIDE SEQUENCE [LARGE SCALE GENOMIC DNA]</scope>
    <source>
        <strain evidence="1 2">FSL S4-120</strain>
    </source>
</reference>
<protein>
    <submittedName>
        <fullName evidence="1">Uncharacterized protein</fullName>
    </submittedName>
</protein>
<comment type="caution">
    <text evidence="1">The sequence shown here is derived from an EMBL/GenBank/DDBJ whole genome shotgun (WGS) entry which is preliminary data.</text>
</comment>
<sequence>MSVEKDKNFTNGRSTTPTAIIGRTETRAIFSDFWSAKRFG</sequence>
<evidence type="ECO:0000313" key="2">
    <source>
        <dbReference type="Proteomes" id="UP000003412"/>
    </source>
</evidence>
<dbReference type="EMBL" id="ADXF01001096">
    <property type="protein sequence ID" value="EFR86477.1"/>
    <property type="molecule type" value="Genomic_DNA"/>
</dbReference>
<dbReference type="Proteomes" id="UP000003412">
    <property type="component" value="Chromosome"/>
</dbReference>